<proteinExistence type="inferred from homology"/>
<dbReference type="GO" id="GO:0006417">
    <property type="term" value="P:regulation of translation"/>
    <property type="evidence" value="ECO:0007669"/>
    <property type="project" value="UniProtKB-UniRule"/>
</dbReference>
<dbReference type="GO" id="GO:0008270">
    <property type="term" value="F:zinc ion binding"/>
    <property type="evidence" value="ECO:0007669"/>
    <property type="project" value="UniProtKB-KW"/>
</dbReference>
<dbReference type="Pfam" id="PF00069">
    <property type="entry name" value="Pkinase"/>
    <property type="match status" value="1"/>
</dbReference>
<dbReference type="InterPro" id="IPR050629">
    <property type="entry name" value="STE20/SPS1-PAK"/>
</dbReference>
<accession>A0A915P495</accession>
<keyword evidence="9" id="KW-0863">Zinc-finger</keyword>
<evidence type="ECO:0000313" key="14">
    <source>
        <dbReference type="WBParaSite" id="scf7180000422525.g9158"/>
    </source>
</evidence>
<dbReference type="InterPro" id="IPR011009">
    <property type="entry name" value="Kinase-like_dom_sf"/>
</dbReference>
<dbReference type="PROSITE" id="PS51522">
    <property type="entry name" value="ZF_NANOS"/>
    <property type="match status" value="1"/>
</dbReference>
<dbReference type="PANTHER" id="PTHR48012">
    <property type="entry name" value="STERILE20-LIKE KINASE, ISOFORM B-RELATED"/>
    <property type="match status" value="1"/>
</dbReference>
<keyword evidence="3" id="KW-0808">Transferase</keyword>
<dbReference type="PROSITE" id="PS50011">
    <property type="entry name" value="PROTEIN_KINASE_DOM"/>
    <property type="match status" value="1"/>
</dbReference>
<name>A0A915P495_9BILA</name>
<sequence>MATVTTTGGMSRLRIWMMPVPEGDISHHQLDNFNNLKLWSDDSLPEDPRLMVPLGFDEDHQPGDHQPRKLSSSMSSSSGYSGSSGSTSTEITKENSTMEMKIGTWKKLPEKTCGFCYIQYKRLRQTLGLPFPRATDPGFWVGHYTKDDDGNVVCPQLRKLMCPLCFATGKKAHTLKKMFSTNDHLITVKEMIKTCAVDVRDEWPTNPDNYAKSETIQRGTFGVIRFAEASDYSFGLDGFETRTCVIKTIYLQRIFEDILKDDELENSQGQLDIQRHVGNFSKNVSPKLFHFYQRLMFEMFVLSRCRHANIMHLHSAFISDGDLHIVLPRLYVLKDIVLMYKRLRQSEPIPISIIAKILRQICLGLDFLQKIGIIHRDVQPENIFLTRGATVKLGHFSQSKALFEEVNDEDNELLRELGQCKTPVGREEFMCIEKQLNLELWCEHQRSEAEYSYSADMWSLGVLILHMVSYFPDEQCQKLHKNFALIMHEEQLPFIWLTVDMLQLRSRLVKSGGEELKLFLNDHLLTVNPKQRSSASSLLKTQEMKKWCLANVEADSAFLRSHFINEVDFANQMKLEADSPNYDALETKDIPAEFYWDDRWRLLEETELYFLLVIHLPNRGPVSKGQLFKFSHPEPFFRLIYLQLLLTNLDFTNLLKIDYEVRQTLFEFIRQYSTNLGQSTAITRRQIELPSKEERNNCLIEIEIRTVPQTARRLRLSSISP</sequence>
<keyword evidence="13" id="KW-1185">Reference proteome</keyword>
<evidence type="ECO:0000259" key="12">
    <source>
        <dbReference type="PROSITE" id="PS51522"/>
    </source>
</evidence>
<keyword evidence="9" id="KW-0862">Zinc</keyword>
<comment type="similarity">
    <text evidence="9">Belongs to the nanos family.</text>
</comment>
<keyword evidence="5" id="KW-0418">Kinase</keyword>
<feature type="domain" description="Protein kinase" evidence="11">
    <location>
        <begin position="210"/>
        <end position="559"/>
    </location>
</feature>
<keyword evidence="2" id="KW-0723">Serine/threonine-protein kinase</keyword>
<evidence type="ECO:0000256" key="7">
    <source>
        <dbReference type="ARBA" id="ARBA00047899"/>
    </source>
</evidence>
<dbReference type="InterPro" id="IPR024161">
    <property type="entry name" value="Znf_nanos-typ"/>
</dbReference>
<dbReference type="SUPFAM" id="SSF56112">
    <property type="entry name" value="Protein kinase-like (PK-like)"/>
    <property type="match status" value="1"/>
</dbReference>
<feature type="compositionally biased region" description="Low complexity" evidence="10">
    <location>
        <begin position="71"/>
        <end position="88"/>
    </location>
</feature>
<comment type="catalytic activity">
    <reaction evidence="8">
        <text>L-seryl-[protein] + ATP = O-phospho-L-seryl-[protein] + ADP + H(+)</text>
        <dbReference type="Rhea" id="RHEA:17989"/>
        <dbReference type="Rhea" id="RHEA-COMP:9863"/>
        <dbReference type="Rhea" id="RHEA-COMP:11604"/>
        <dbReference type="ChEBI" id="CHEBI:15378"/>
        <dbReference type="ChEBI" id="CHEBI:29999"/>
        <dbReference type="ChEBI" id="CHEBI:30616"/>
        <dbReference type="ChEBI" id="CHEBI:83421"/>
        <dbReference type="ChEBI" id="CHEBI:456216"/>
        <dbReference type="EC" id="2.7.11.1"/>
    </reaction>
</comment>
<dbReference type="GO" id="GO:0003723">
    <property type="term" value="F:RNA binding"/>
    <property type="evidence" value="ECO:0007669"/>
    <property type="project" value="UniProtKB-UniRule"/>
</dbReference>
<dbReference type="InterPro" id="IPR000719">
    <property type="entry name" value="Prot_kinase_dom"/>
</dbReference>
<evidence type="ECO:0000256" key="8">
    <source>
        <dbReference type="ARBA" id="ARBA00048679"/>
    </source>
</evidence>
<evidence type="ECO:0000256" key="4">
    <source>
        <dbReference type="ARBA" id="ARBA00022741"/>
    </source>
</evidence>
<reference evidence="14" key="1">
    <citation type="submission" date="2022-11" db="UniProtKB">
        <authorList>
            <consortium name="WormBaseParasite"/>
        </authorList>
    </citation>
    <scope>IDENTIFICATION</scope>
</reference>
<evidence type="ECO:0000256" key="10">
    <source>
        <dbReference type="SAM" id="MobiDB-lite"/>
    </source>
</evidence>
<dbReference type="WBParaSite" id="scf7180000422525.g9158">
    <property type="protein sequence ID" value="scf7180000422525.g9158"/>
    <property type="gene ID" value="scf7180000422525.g9158"/>
</dbReference>
<evidence type="ECO:0000256" key="1">
    <source>
        <dbReference type="ARBA" id="ARBA00008874"/>
    </source>
</evidence>
<evidence type="ECO:0000313" key="13">
    <source>
        <dbReference type="Proteomes" id="UP000887560"/>
    </source>
</evidence>
<evidence type="ECO:0000256" key="3">
    <source>
        <dbReference type="ARBA" id="ARBA00022679"/>
    </source>
</evidence>
<comment type="similarity">
    <text evidence="1">Belongs to the protein kinase superfamily. STE Ser/Thr protein kinase family. STE20 subfamily.</text>
</comment>
<organism evidence="13 14">
    <name type="scientific">Meloidogyne floridensis</name>
    <dbReference type="NCBI Taxonomy" id="298350"/>
    <lineage>
        <taxon>Eukaryota</taxon>
        <taxon>Metazoa</taxon>
        <taxon>Ecdysozoa</taxon>
        <taxon>Nematoda</taxon>
        <taxon>Chromadorea</taxon>
        <taxon>Rhabditida</taxon>
        <taxon>Tylenchina</taxon>
        <taxon>Tylenchomorpha</taxon>
        <taxon>Tylenchoidea</taxon>
        <taxon>Meloidogynidae</taxon>
        <taxon>Meloidogyninae</taxon>
        <taxon>Meloidogyne</taxon>
    </lineage>
</organism>
<dbReference type="InterPro" id="IPR038129">
    <property type="entry name" value="Nanos_sf"/>
</dbReference>
<dbReference type="CDD" id="cd00180">
    <property type="entry name" value="PKc"/>
    <property type="match status" value="1"/>
</dbReference>
<dbReference type="Proteomes" id="UP000887560">
    <property type="component" value="Unplaced"/>
</dbReference>
<evidence type="ECO:0000256" key="6">
    <source>
        <dbReference type="ARBA" id="ARBA00022840"/>
    </source>
</evidence>
<evidence type="ECO:0000256" key="5">
    <source>
        <dbReference type="ARBA" id="ARBA00022777"/>
    </source>
</evidence>
<dbReference type="Gene3D" id="1.10.510.10">
    <property type="entry name" value="Transferase(Phosphotransferase) domain 1"/>
    <property type="match status" value="1"/>
</dbReference>
<evidence type="ECO:0000256" key="9">
    <source>
        <dbReference type="PROSITE-ProRule" id="PRU00855"/>
    </source>
</evidence>
<feature type="domain" description="Nanos-type" evidence="12">
    <location>
        <begin position="120"/>
        <end position="180"/>
    </location>
</feature>
<dbReference type="GO" id="GO:0005737">
    <property type="term" value="C:cytoplasm"/>
    <property type="evidence" value="ECO:0007669"/>
    <property type="project" value="TreeGrafter"/>
</dbReference>
<comment type="catalytic activity">
    <reaction evidence="7">
        <text>L-threonyl-[protein] + ATP = O-phospho-L-threonyl-[protein] + ADP + H(+)</text>
        <dbReference type="Rhea" id="RHEA:46608"/>
        <dbReference type="Rhea" id="RHEA-COMP:11060"/>
        <dbReference type="Rhea" id="RHEA-COMP:11605"/>
        <dbReference type="ChEBI" id="CHEBI:15378"/>
        <dbReference type="ChEBI" id="CHEBI:30013"/>
        <dbReference type="ChEBI" id="CHEBI:30616"/>
        <dbReference type="ChEBI" id="CHEBI:61977"/>
        <dbReference type="ChEBI" id="CHEBI:456216"/>
        <dbReference type="EC" id="2.7.11.1"/>
    </reaction>
</comment>
<dbReference type="PANTHER" id="PTHR48012:SF10">
    <property type="entry name" value="FI20177P1"/>
    <property type="match status" value="1"/>
</dbReference>
<keyword evidence="6" id="KW-0067">ATP-binding</keyword>
<evidence type="ECO:0000256" key="2">
    <source>
        <dbReference type="ARBA" id="ARBA00022527"/>
    </source>
</evidence>
<dbReference type="AlphaFoldDB" id="A0A915P495"/>
<keyword evidence="9" id="KW-0694">RNA-binding</keyword>
<evidence type="ECO:0000259" key="11">
    <source>
        <dbReference type="PROSITE" id="PS50011"/>
    </source>
</evidence>
<keyword evidence="4" id="KW-0547">Nucleotide-binding</keyword>
<dbReference type="GO" id="GO:0005524">
    <property type="term" value="F:ATP binding"/>
    <property type="evidence" value="ECO:0007669"/>
    <property type="project" value="UniProtKB-KW"/>
</dbReference>
<dbReference type="Pfam" id="PF05741">
    <property type="entry name" value="zf-nanos"/>
    <property type="match status" value="1"/>
</dbReference>
<protein>
    <submittedName>
        <fullName evidence="14">Protein kinase domain-containing protein</fullName>
    </submittedName>
</protein>
<keyword evidence="9" id="KW-0479">Metal-binding</keyword>
<dbReference type="Gene3D" id="4.10.60.30">
    <property type="entry name" value="Nanos, RNA-binding domain"/>
    <property type="match status" value="1"/>
</dbReference>
<feature type="region of interest" description="Disordered" evidence="10">
    <location>
        <begin position="49"/>
        <end position="95"/>
    </location>
</feature>
<keyword evidence="9" id="KW-0810">Translation regulation</keyword>
<dbReference type="GO" id="GO:0004674">
    <property type="term" value="F:protein serine/threonine kinase activity"/>
    <property type="evidence" value="ECO:0007669"/>
    <property type="project" value="UniProtKB-KW"/>
</dbReference>
<feature type="compositionally biased region" description="Basic and acidic residues" evidence="10">
    <location>
        <begin position="57"/>
        <end position="67"/>
    </location>
</feature>